<evidence type="ECO:0000313" key="1">
    <source>
        <dbReference type="EMBL" id="GAY62984.1"/>
    </source>
</evidence>
<reference evidence="1 2" key="1">
    <citation type="journal article" date="2017" name="Front. Genet.">
        <title>Draft sequencing of the heterozygous diploid genome of Satsuma (Citrus unshiu Marc.) using a hybrid assembly approach.</title>
        <authorList>
            <person name="Shimizu T."/>
            <person name="Tanizawa Y."/>
            <person name="Mochizuki T."/>
            <person name="Nagasaki H."/>
            <person name="Yoshioka T."/>
            <person name="Toyoda A."/>
            <person name="Fujiyama A."/>
            <person name="Kaminuma E."/>
            <person name="Nakamura Y."/>
        </authorList>
    </citation>
    <scope>NUCLEOTIDE SEQUENCE [LARGE SCALE GENOMIC DNA]</scope>
    <source>
        <strain evidence="2">cv. Miyagawa wase</strain>
    </source>
</reference>
<evidence type="ECO:0008006" key="3">
    <source>
        <dbReference type="Google" id="ProtNLM"/>
    </source>
</evidence>
<proteinExistence type="predicted"/>
<dbReference type="EMBL" id="BDQV01000329">
    <property type="protein sequence ID" value="GAY62984.1"/>
    <property type="molecule type" value="Genomic_DNA"/>
</dbReference>
<dbReference type="Proteomes" id="UP000236630">
    <property type="component" value="Unassembled WGS sequence"/>
</dbReference>
<evidence type="ECO:0000313" key="2">
    <source>
        <dbReference type="Proteomes" id="UP000236630"/>
    </source>
</evidence>
<keyword evidence="2" id="KW-1185">Reference proteome</keyword>
<sequence>MIMAGFSYPGHSKMKRMESRKSHSWWWDSHISPKNSKWLAENLEGKHLFEYAVTSRIFILHSNGGILKFVSWYTIG</sequence>
<organism evidence="1 2">
    <name type="scientific">Citrus unshiu</name>
    <name type="common">Satsuma mandarin</name>
    <name type="synonym">Citrus nobilis var. unshiu</name>
    <dbReference type="NCBI Taxonomy" id="55188"/>
    <lineage>
        <taxon>Eukaryota</taxon>
        <taxon>Viridiplantae</taxon>
        <taxon>Streptophyta</taxon>
        <taxon>Embryophyta</taxon>
        <taxon>Tracheophyta</taxon>
        <taxon>Spermatophyta</taxon>
        <taxon>Magnoliopsida</taxon>
        <taxon>eudicotyledons</taxon>
        <taxon>Gunneridae</taxon>
        <taxon>Pentapetalae</taxon>
        <taxon>rosids</taxon>
        <taxon>malvids</taxon>
        <taxon>Sapindales</taxon>
        <taxon>Rutaceae</taxon>
        <taxon>Aurantioideae</taxon>
        <taxon>Citrus</taxon>
    </lineage>
</organism>
<name>A0A2H5QEC3_CITUN</name>
<dbReference type="STRING" id="55188.A0A2H5QEC3"/>
<protein>
    <recommendedName>
        <fullName evidence="3">NAB domain-containing protein</fullName>
    </recommendedName>
</protein>
<accession>A0A2H5QEC3</accession>
<dbReference type="AlphaFoldDB" id="A0A2H5QEC3"/>
<dbReference type="InterPro" id="IPR051861">
    <property type="entry name" value="NET_actin-binding_domain"/>
</dbReference>
<dbReference type="PANTHER" id="PTHR32258:SF3">
    <property type="entry name" value="PROTEIN NETWORKED 4A"/>
    <property type="match status" value="1"/>
</dbReference>
<dbReference type="GO" id="GO:0005774">
    <property type="term" value="C:vacuolar membrane"/>
    <property type="evidence" value="ECO:0007669"/>
    <property type="project" value="TreeGrafter"/>
</dbReference>
<dbReference type="PANTHER" id="PTHR32258">
    <property type="entry name" value="PROTEIN NETWORKED 4A"/>
    <property type="match status" value="1"/>
</dbReference>
<gene>
    <name evidence="1" type="ORF">CUMW_221950</name>
</gene>
<comment type="caution">
    <text evidence="1">The sequence shown here is derived from an EMBL/GenBank/DDBJ whole genome shotgun (WGS) entry which is preliminary data.</text>
</comment>